<dbReference type="InterPro" id="IPR006603">
    <property type="entry name" value="PQ-loop_rpt"/>
</dbReference>
<dbReference type="NCBIfam" id="NF037968">
    <property type="entry name" value="SemiSWEET_2"/>
    <property type="match status" value="1"/>
</dbReference>
<dbReference type="Pfam" id="PF04193">
    <property type="entry name" value="PQ-loop"/>
    <property type="match status" value="1"/>
</dbReference>
<keyword evidence="7" id="KW-1185">Reference proteome</keyword>
<keyword evidence="2 5" id="KW-0812">Transmembrane</keyword>
<evidence type="ECO:0000256" key="4">
    <source>
        <dbReference type="ARBA" id="ARBA00023136"/>
    </source>
</evidence>
<keyword evidence="3 5" id="KW-1133">Transmembrane helix</keyword>
<evidence type="ECO:0000313" key="6">
    <source>
        <dbReference type="EMBL" id="MCI1187629.1"/>
    </source>
</evidence>
<feature type="transmembrane region" description="Helical" evidence="5">
    <location>
        <begin position="63"/>
        <end position="83"/>
    </location>
</feature>
<gene>
    <name evidence="6" type="ORF">MON38_09370</name>
</gene>
<dbReference type="Proteomes" id="UP001139193">
    <property type="component" value="Unassembled WGS sequence"/>
</dbReference>
<dbReference type="GO" id="GO:0051119">
    <property type="term" value="F:sugar transmembrane transporter activity"/>
    <property type="evidence" value="ECO:0007669"/>
    <property type="project" value="InterPro"/>
</dbReference>
<name>A0A9X2AID3_9BACT</name>
<evidence type="ECO:0000256" key="2">
    <source>
        <dbReference type="ARBA" id="ARBA00022692"/>
    </source>
</evidence>
<dbReference type="Gene3D" id="1.20.1280.290">
    <property type="match status" value="1"/>
</dbReference>
<evidence type="ECO:0000256" key="1">
    <source>
        <dbReference type="ARBA" id="ARBA00004141"/>
    </source>
</evidence>
<dbReference type="AlphaFoldDB" id="A0A9X2AID3"/>
<reference evidence="6" key="1">
    <citation type="submission" date="2022-03" db="EMBL/GenBank/DDBJ databases">
        <title>Bacterial whole genome sequence for Hymenobacter sp. DH14.</title>
        <authorList>
            <person name="Le V."/>
        </authorList>
    </citation>
    <scope>NUCLEOTIDE SEQUENCE</scope>
    <source>
        <strain evidence="6">DH14</strain>
    </source>
</reference>
<evidence type="ECO:0000313" key="7">
    <source>
        <dbReference type="Proteomes" id="UP001139193"/>
    </source>
</evidence>
<organism evidence="6 7">
    <name type="scientific">Hymenobacter cyanobacteriorum</name>
    <dbReference type="NCBI Taxonomy" id="2926463"/>
    <lineage>
        <taxon>Bacteria</taxon>
        <taxon>Pseudomonadati</taxon>
        <taxon>Bacteroidota</taxon>
        <taxon>Cytophagia</taxon>
        <taxon>Cytophagales</taxon>
        <taxon>Hymenobacteraceae</taxon>
        <taxon>Hymenobacter</taxon>
    </lineage>
</organism>
<dbReference type="InterPro" id="IPR047662">
    <property type="entry name" value="SemiSWEET"/>
</dbReference>
<proteinExistence type="predicted"/>
<comment type="caution">
    <text evidence="6">The sequence shown here is derived from an EMBL/GenBank/DDBJ whole genome shotgun (WGS) entry which is preliminary data.</text>
</comment>
<keyword evidence="4 5" id="KW-0472">Membrane</keyword>
<protein>
    <submittedName>
        <fullName evidence="6">SemiSWEET transporter</fullName>
    </submittedName>
</protein>
<comment type="subcellular location">
    <subcellularLocation>
        <location evidence="1">Membrane</location>
        <topology evidence="1">Multi-pass membrane protein</topology>
    </subcellularLocation>
</comment>
<dbReference type="GO" id="GO:0016020">
    <property type="term" value="C:membrane"/>
    <property type="evidence" value="ECO:0007669"/>
    <property type="project" value="UniProtKB-SubCell"/>
</dbReference>
<dbReference type="EMBL" id="JALBGC010000002">
    <property type="protein sequence ID" value="MCI1187629.1"/>
    <property type="molecule type" value="Genomic_DNA"/>
</dbReference>
<feature type="transmembrane region" description="Helical" evidence="5">
    <location>
        <begin position="37"/>
        <end position="56"/>
    </location>
</feature>
<accession>A0A9X2AID3</accession>
<dbReference type="RefSeq" id="WP_241935893.1">
    <property type="nucleotide sequence ID" value="NZ_JALBGC010000002.1"/>
</dbReference>
<sequence>MTLISLIGSLAAFLTTAAYVPQAYKTIKTRSTASLSLPTYVMLFMGTCLWAVYGIYIEDIPVLAANLVTAALAGIILVLKLTAKPETEE</sequence>
<evidence type="ECO:0000256" key="3">
    <source>
        <dbReference type="ARBA" id="ARBA00022989"/>
    </source>
</evidence>
<evidence type="ECO:0000256" key="5">
    <source>
        <dbReference type="SAM" id="Phobius"/>
    </source>
</evidence>